<reference evidence="1 2" key="1">
    <citation type="journal article" date="2016" name="Nat. Commun.">
        <title>Thousands of microbial genomes shed light on interconnected biogeochemical processes in an aquifer system.</title>
        <authorList>
            <person name="Anantharaman K."/>
            <person name="Brown C.T."/>
            <person name="Hug L.A."/>
            <person name="Sharon I."/>
            <person name="Castelle C.J."/>
            <person name="Probst A.J."/>
            <person name="Thomas B.C."/>
            <person name="Singh A."/>
            <person name="Wilkins M.J."/>
            <person name="Karaoz U."/>
            <person name="Brodie E.L."/>
            <person name="Williams K.H."/>
            <person name="Hubbard S.S."/>
            <person name="Banfield J.F."/>
        </authorList>
    </citation>
    <scope>NUCLEOTIDE SEQUENCE [LARGE SCALE GENOMIC DNA]</scope>
</reference>
<protein>
    <submittedName>
        <fullName evidence="1">Uncharacterized protein</fullName>
    </submittedName>
</protein>
<evidence type="ECO:0000313" key="1">
    <source>
        <dbReference type="EMBL" id="OGZ93961.1"/>
    </source>
</evidence>
<dbReference type="AlphaFoldDB" id="A0A1G2K5V5"/>
<dbReference type="Proteomes" id="UP000177152">
    <property type="component" value="Unassembled WGS sequence"/>
</dbReference>
<sequence length="70" mass="8223">MFSSLVPFRNSACSFCVHHFFEVVNVIQANKMPPYRAVFLKITSTLVLRFFPSRLQRISPLDSRNKKEQF</sequence>
<accession>A0A1G2K5V5</accession>
<gene>
    <name evidence="1" type="ORF">A2633_00780</name>
</gene>
<name>A0A1G2K5V5_9BACT</name>
<comment type="caution">
    <text evidence="1">The sequence shown here is derived from an EMBL/GenBank/DDBJ whole genome shotgun (WGS) entry which is preliminary data.</text>
</comment>
<organism evidence="1 2">
    <name type="scientific">Candidatus Sungbacteria bacterium RIFCSPHIGHO2_01_FULL_47_32</name>
    <dbReference type="NCBI Taxonomy" id="1802264"/>
    <lineage>
        <taxon>Bacteria</taxon>
        <taxon>Candidatus Sungiibacteriota</taxon>
    </lineage>
</organism>
<dbReference type="EMBL" id="MHQC01000046">
    <property type="protein sequence ID" value="OGZ93961.1"/>
    <property type="molecule type" value="Genomic_DNA"/>
</dbReference>
<evidence type="ECO:0000313" key="2">
    <source>
        <dbReference type="Proteomes" id="UP000177152"/>
    </source>
</evidence>
<proteinExistence type="predicted"/>